<accession>A0ABR4YCB5</accession>
<dbReference type="PANTHER" id="PTHR45138:SF9">
    <property type="entry name" value="DIGUANYLATE CYCLASE DGCM-RELATED"/>
    <property type="match status" value="1"/>
</dbReference>
<evidence type="ECO:0000259" key="4">
    <source>
        <dbReference type="PROSITE" id="PS50887"/>
    </source>
</evidence>
<feature type="domain" description="GGDEF" evidence="4">
    <location>
        <begin position="345"/>
        <end position="488"/>
    </location>
</feature>
<dbReference type="SUPFAM" id="SSF55073">
    <property type="entry name" value="Nucleotide cyclase"/>
    <property type="match status" value="1"/>
</dbReference>
<keyword evidence="3" id="KW-1133">Transmembrane helix</keyword>
<dbReference type="InterPro" id="IPR050469">
    <property type="entry name" value="Diguanylate_Cyclase"/>
</dbReference>
<reference evidence="5 6" key="1">
    <citation type="submission" date="2014-10" db="EMBL/GenBank/DDBJ databases">
        <title>Genome sequencing of Vibrio variabilis T01.</title>
        <authorList>
            <person name="Chan K.-G."/>
            <person name="Mohamad N.I."/>
        </authorList>
    </citation>
    <scope>NUCLEOTIDE SEQUENCE [LARGE SCALE GENOMIC DNA]</scope>
    <source>
        <strain evidence="5 6">T01</strain>
    </source>
</reference>
<comment type="catalytic activity">
    <reaction evidence="2">
        <text>2 GTP = 3',3'-c-di-GMP + 2 diphosphate</text>
        <dbReference type="Rhea" id="RHEA:24898"/>
        <dbReference type="ChEBI" id="CHEBI:33019"/>
        <dbReference type="ChEBI" id="CHEBI:37565"/>
        <dbReference type="ChEBI" id="CHEBI:58805"/>
        <dbReference type="EC" id="2.7.7.65"/>
    </reaction>
</comment>
<dbReference type="InterPro" id="IPR000160">
    <property type="entry name" value="GGDEF_dom"/>
</dbReference>
<feature type="transmembrane region" description="Helical" evidence="3">
    <location>
        <begin position="16"/>
        <end position="37"/>
    </location>
</feature>
<dbReference type="InterPro" id="IPR003660">
    <property type="entry name" value="HAMP_dom"/>
</dbReference>
<dbReference type="EC" id="2.7.7.65" evidence="1"/>
<dbReference type="PANTHER" id="PTHR45138">
    <property type="entry name" value="REGULATORY COMPONENTS OF SENSORY TRANSDUCTION SYSTEM"/>
    <property type="match status" value="1"/>
</dbReference>
<gene>
    <name evidence="5" type="ORF">NL53_10825</name>
</gene>
<name>A0ABR4YCB5_9VIBR</name>
<dbReference type="NCBIfam" id="TIGR00254">
    <property type="entry name" value="GGDEF"/>
    <property type="match status" value="1"/>
</dbReference>
<organism evidence="5 6">
    <name type="scientific">Vibrio variabilis</name>
    <dbReference type="NCBI Taxonomy" id="990271"/>
    <lineage>
        <taxon>Bacteria</taxon>
        <taxon>Pseudomonadati</taxon>
        <taxon>Pseudomonadota</taxon>
        <taxon>Gammaproteobacteria</taxon>
        <taxon>Vibrionales</taxon>
        <taxon>Vibrionaceae</taxon>
        <taxon>Vibrio</taxon>
    </lineage>
</organism>
<sequence>MRFISAPLLKMTIKQMLIVSHLVLVVMIVLGMSYARYSSEWDRQVRYSALLAKHSLDTQVNFFSGSVAGVNYANLTMSSTKQVISSIEDILFFEVKGVSDYSKRNVHVRYLAERDLLWRNDVEAQELITVARRIEILEQRLADSANSNPVTVKKLNYLLKRNKTEYDSLLRSQELSETITLDWDKPKYQGLRYYLDQERCALHIEVPLTNANGGYIWAVIDASNLTKIRTHLIKELVLEASVALLISLLLIGWVTHWIVSPMKNLARSMDSENAYQEIDSLVELKRSDEIGQLARAYKGLLVKIENQLNILRTKSDTDPLTGLGSRNKYTRMVQPFIKRHLSKDYYVGMIVCDVDNFKAFNDLYGHTEGDNALAKVGSKIAELVRDTDLAFRYGGEEFVILCARPSGSQLDYFTERLRLEIEGLAILHGGNDPHRVITVSAGGARVRAFKPTSETDYEALQDQLFNAADKSLYLSKEQGRNCVNWKSIDA</sequence>
<dbReference type="Proteomes" id="UP000030520">
    <property type="component" value="Unassembled WGS sequence"/>
</dbReference>
<dbReference type="EMBL" id="JRWM01000016">
    <property type="protein sequence ID" value="KHA60550.1"/>
    <property type="molecule type" value="Genomic_DNA"/>
</dbReference>
<dbReference type="Gene3D" id="3.30.70.270">
    <property type="match status" value="1"/>
</dbReference>
<proteinExistence type="predicted"/>
<dbReference type="PROSITE" id="PS50887">
    <property type="entry name" value="GGDEF"/>
    <property type="match status" value="1"/>
</dbReference>
<evidence type="ECO:0000313" key="6">
    <source>
        <dbReference type="Proteomes" id="UP000030520"/>
    </source>
</evidence>
<evidence type="ECO:0000313" key="5">
    <source>
        <dbReference type="EMBL" id="KHA60550.1"/>
    </source>
</evidence>
<dbReference type="InterPro" id="IPR043128">
    <property type="entry name" value="Rev_trsase/Diguanyl_cyclase"/>
</dbReference>
<dbReference type="Pfam" id="PF00990">
    <property type="entry name" value="GGDEF"/>
    <property type="match status" value="1"/>
</dbReference>
<keyword evidence="3" id="KW-0812">Transmembrane</keyword>
<feature type="transmembrane region" description="Helical" evidence="3">
    <location>
        <begin position="236"/>
        <end position="259"/>
    </location>
</feature>
<keyword evidence="3" id="KW-0472">Membrane</keyword>
<dbReference type="CDD" id="cd01949">
    <property type="entry name" value="GGDEF"/>
    <property type="match status" value="1"/>
</dbReference>
<dbReference type="SMART" id="SM00267">
    <property type="entry name" value="GGDEF"/>
    <property type="match status" value="1"/>
</dbReference>
<keyword evidence="6" id="KW-1185">Reference proteome</keyword>
<comment type="caution">
    <text evidence="5">The sequence shown here is derived from an EMBL/GenBank/DDBJ whole genome shotgun (WGS) entry which is preliminary data.</text>
</comment>
<evidence type="ECO:0000256" key="1">
    <source>
        <dbReference type="ARBA" id="ARBA00012528"/>
    </source>
</evidence>
<dbReference type="InterPro" id="IPR029787">
    <property type="entry name" value="Nucleotide_cyclase"/>
</dbReference>
<dbReference type="Pfam" id="PF00672">
    <property type="entry name" value="HAMP"/>
    <property type="match status" value="1"/>
</dbReference>
<evidence type="ECO:0000256" key="3">
    <source>
        <dbReference type="SAM" id="Phobius"/>
    </source>
</evidence>
<evidence type="ECO:0000256" key="2">
    <source>
        <dbReference type="ARBA" id="ARBA00034247"/>
    </source>
</evidence>
<protein>
    <recommendedName>
        <fullName evidence="1">diguanylate cyclase</fullName>
        <ecNumber evidence="1">2.7.7.65</ecNumber>
    </recommendedName>
</protein>
<dbReference type="Gene3D" id="6.10.340.10">
    <property type="match status" value="1"/>
</dbReference>